<dbReference type="GO" id="GO:0006269">
    <property type="term" value="P:DNA replication, synthesis of primer"/>
    <property type="evidence" value="ECO:0007669"/>
    <property type="project" value="UniProtKB-UniRule"/>
</dbReference>
<dbReference type="SMART" id="SM00382">
    <property type="entry name" value="AAA"/>
    <property type="match status" value="1"/>
</dbReference>
<dbReference type="CDD" id="cd00984">
    <property type="entry name" value="DnaB_C"/>
    <property type="match status" value="1"/>
</dbReference>
<evidence type="ECO:0000256" key="10">
    <source>
        <dbReference type="ARBA" id="ARBA00048954"/>
    </source>
</evidence>
<dbReference type="InterPro" id="IPR007693">
    <property type="entry name" value="DNA_helicase_DnaB-like_N"/>
</dbReference>
<dbReference type="InterPro" id="IPR016136">
    <property type="entry name" value="DNA_helicase_N/primase_C"/>
</dbReference>
<evidence type="ECO:0000313" key="14">
    <source>
        <dbReference type="Proteomes" id="UP001174909"/>
    </source>
</evidence>
<dbReference type="Pfam" id="PF00772">
    <property type="entry name" value="DnaB"/>
    <property type="match status" value="1"/>
</dbReference>
<evidence type="ECO:0000256" key="5">
    <source>
        <dbReference type="ARBA" id="ARBA00022801"/>
    </source>
</evidence>
<evidence type="ECO:0000259" key="12">
    <source>
        <dbReference type="PROSITE" id="PS51199"/>
    </source>
</evidence>
<evidence type="ECO:0000256" key="1">
    <source>
        <dbReference type="ARBA" id="ARBA00008428"/>
    </source>
</evidence>
<dbReference type="PANTHER" id="PTHR30153:SF2">
    <property type="entry name" value="REPLICATIVE DNA HELICASE"/>
    <property type="match status" value="1"/>
</dbReference>
<keyword evidence="3 11" id="KW-0235">DNA replication</keyword>
<dbReference type="Gene3D" id="3.40.50.300">
    <property type="entry name" value="P-loop containing nucleotide triphosphate hydrolases"/>
    <property type="match status" value="1"/>
</dbReference>
<proteinExistence type="inferred from homology"/>
<evidence type="ECO:0000256" key="11">
    <source>
        <dbReference type="RuleBase" id="RU362085"/>
    </source>
</evidence>
<dbReference type="InterPro" id="IPR027417">
    <property type="entry name" value="P-loop_NTPase"/>
</dbReference>
<evidence type="ECO:0000256" key="6">
    <source>
        <dbReference type="ARBA" id="ARBA00022806"/>
    </source>
</evidence>
<keyword evidence="7 11" id="KW-0067">ATP-binding</keyword>
<dbReference type="SUPFAM" id="SSF52540">
    <property type="entry name" value="P-loop containing nucleoside triphosphate hydrolases"/>
    <property type="match status" value="1"/>
</dbReference>
<gene>
    <name evidence="13" type="ORF">GBAR_LOCUS3559</name>
</gene>
<reference evidence="13" key="1">
    <citation type="submission" date="2023-03" db="EMBL/GenBank/DDBJ databases">
        <authorList>
            <person name="Steffen K."/>
            <person name="Cardenas P."/>
        </authorList>
    </citation>
    <scope>NUCLEOTIDE SEQUENCE</scope>
</reference>
<comment type="caution">
    <text evidence="13">The sequence shown here is derived from an EMBL/GenBank/DDBJ whole genome shotgun (WGS) entry which is preliminary data.</text>
</comment>
<accession>A0AA35R3T4</accession>
<dbReference type="EMBL" id="CASHTH010000504">
    <property type="protein sequence ID" value="CAI8003144.1"/>
    <property type="molecule type" value="Genomic_DNA"/>
</dbReference>
<evidence type="ECO:0000256" key="9">
    <source>
        <dbReference type="ARBA" id="ARBA00023235"/>
    </source>
</evidence>
<evidence type="ECO:0000256" key="2">
    <source>
        <dbReference type="ARBA" id="ARBA00022515"/>
    </source>
</evidence>
<comment type="function">
    <text evidence="11">The main replicative DNA helicase, it participates in initiation and elongation during chromosome replication. Travels ahead of the DNA replisome, separating dsDNA into templates for DNA synthesis. A processive ATP-dependent 5'-3' DNA helicase it has DNA-dependent ATPase activity.</text>
</comment>
<dbReference type="GO" id="GO:0005829">
    <property type="term" value="C:cytosol"/>
    <property type="evidence" value="ECO:0007669"/>
    <property type="project" value="TreeGrafter"/>
</dbReference>
<comment type="catalytic activity">
    <reaction evidence="10 11">
        <text>ATP + H2O = ADP + phosphate + H(+)</text>
        <dbReference type="Rhea" id="RHEA:13065"/>
        <dbReference type="ChEBI" id="CHEBI:15377"/>
        <dbReference type="ChEBI" id="CHEBI:15378"/>
        <dbReference type="ChEBI" id="CHEBI:30616"/>
        <dbReference type="ChEBI" id="CHEBI:43474"/>
        <dbReference type="ChEBI" id="CHEBI:456216"/>
        <dbReference type="EC" id="5.6.2.3"/>
    </reaction>
</comment>
<dbReference type="FunFam" id="3.40.50.300:FF:000076">
    <property type="entry name" value="Replicative DNA helicase"/>
    <property type="match status" value="1"/>
</dbReference>
<evidence type="ECO:0000256" key="4">
    <source>
        <dbReference type="ARBA" id="ARBA00022741"/>
    </source>
</evidence>
<organism evidence="13 14">
    <name type="scientific">Geodia barretti</name>
    <name type="common">Barrett's horny sponge</name>
    <dbReference type="NCBI Taxonomy" id="519541"/>
    <lineage>
        <taxon>Eukaryota</taxon>
        <taxon>Metazoa</taxon>
        <taxon>Porifera</taxon>
        <taxon>Demospongiae</taxon>
        <taxon>Heteroscleromorpha</taxon>
        <taxon>Tetractinellida</taxon>
        <taxon>Astrophorina</taxon>
        <taxon>Geodiidae</taxon>
        <taxon>Geodia</taxon>
    </lineage>
</organism>
<dbReference type="SUPFAM" id="SSF48024">
    <property type="entry name" value="N-terminal domain of DnaB helicase"/>
    <property type="match status" value="1"/>
</dbReference>
<dbReference type="GO" id="GO:0003677">
    <property type="term" value="F:DNA binding"/>
    <property type="evidence" value="ECO:0007669"/>
    <property type="project" value="UniProtKB-UniRule"/>
</dbReference>
<protein>
    <recommendedName>
        <fullName evidence="11">Replicative DNA helicase</fullName>
        <ecNumber evidence="11">5.6.2.3</ecNumber>
    </recommendedName>
</protein>
<dbReference type="InterPro" id="IPR003593">
    <property type="entry name" value="AAA+_ATPase"/>
</dbReference>
<dbReference type="PANTHER" id="PTHR30153">
    <property type="entry name" value="REPLICATIVE DNA HELICASE DNAB"/>
    <property type="match status" value="1"/>
</dbReference>
<dbReference type="GO" id="GO:0042802">
    <property type="term" value="F:identical protein binding"/>
    <property type="evidence" value="ECO:0007669"/>
    <property type="project" value="UniProtKB-ARBA"/>
</dbReference>
<dbReference type="Gene3D" id="1.10.860.10">
    <property type="entry name" value="DNAb Helicase, Chain A"/>
    <property type="match status" value="1"/>
</dbReference>
<name>A0AA35R3T4_GEOBA</name>
<keyword evidence="6 11" id="KW-0347">Helicase</keyword>
<dbReference type="GO" id="GO:0016787">
    <property type="term" value="F:hydrolase activity"/>
    <property type="evidence" value="ECO:0007669"/>
    <property type="project" value="UniProtKB-KW"/>
</dbReference>
<dbReference type="PROSITE" id="PS51199">
    <property type="entry name" value="SF4_HELICASE"/>
    <property type="match status" value="1"/>
</dbReference>
<dbReference type="Proteomes" id="UP001174909">
    <property type="component" value="Unassembled WGS sequence"/>
</dbReference>
<evidence type="ECO:0000256" key="3">
    <source>
        <dbReference type="ARBA" id="ARBA00022705"/>
    </source>
</evidence>
<dbReference type="NCBIfam" id="TIGR00665">
    <property type="entry name" value="DnaB"/>
    <property type="match status" value="1"/>
</dbReference>
<feature type="domain" description="SF4 helicase" evidence="12">
    <location>
        <begin position="158"/>
        <end position="422"/>
    </location>
</feature>
<evidence type="ECO:0000256" key="8">
    <source>
        <dbReference type="ARBA" id="ARBA00023125"/>
    </source>
</evidence>
<dbReference type="GO" id="GO:0005524">
    <property type="term" value="F:ATP binding"/>
    <property type="evidence" value="ECO:0007669"/>
    <property type="project" value="UniProtKB-UniRule"/>
</dbReference>
<dbReference type="GO" id="GO:0043139">
    <property type="term" value="F:5'-3' DNA helicase activity"/>
    <property type="evidence" value="ECO:0007669"/>
    <property type="project" value="UniProtKB-EC"/>
</dbReference>
<sequence length="422" mass="47668">MMTEKSVIPRVIAQLGHTSDAFFTTDHQLIYSAILAVYDRVSNADPLLVADELKRTNQINRTGGAGYLYELQAPIVETESTEFYADILHEKATRRQLIQAGAAIRELAQDESVELAEVLNQSQESVFELGQNDAQRGFQPINPLVTTSIDAIEKLFHKQERFLGIPTGFMDFDHMTSGLQPGNFVIIAARPSMGKTTLVLNMAQNIAIDQERPVAIFSLEMPAQDIVMRMLSAESRIDFGRLRTGNFSEDYWRPLTEAASRLSEAPILINDNRGLTVQSLRAEGRRLKGEHGDLALIIVDYLQLLRGTGRYNQREQEISEISRSLKVLAWELNVPIVACSQLSREVERRPDKQPQLSDLRESGAIEQDADIVAFLYREDYYEEEDAGERVEANLMIKKQRNGPTGTVVLYFTKKQMRFENPS</sequence>
<dbReference type="Pfam" id="PF03796">
    <property type="entry name" value="DnaB_C"/>
    <property type="match status" value="1"/>
</dbReference>
<comment type="similarity">
    <text evidence="1 11">Belongs to the helicase family. DnaB subfamily.</text>
</comment>
<keyword evidence="4 11" id="KW-0547">Nucleotide-binding</keyword>
<keyword evidence="8 11" id="KW-0238">DNA-binding</keyword>
<keyword evidence="2 11" id="KW-0639">Primosome</keyword>
<dbReference type="EC" id="5.6.2.3" evidence="11"/>
<keyword evidence="9" id="KW-0413">Isomerase</keyword>
<dbReference type="InterPro" id="IPR036185">
    <property type="entry name" value="DNA_heli_DnaB-like_N_sf"/>
</dbReference>
<keyword evidence="5 11" id="KW-0378">Hydrolase</keyword>
<dbReference type="AlphaFoldDB" id="A0AA35R3T4"/>
<dbReference type="InterPro" id="IPR007692">
    <property type="entry name" value="DNA_helicase_DnaB"/>
</dbReference>
<keyword evidence="14" id="KW-1185">Reference proteome</keyword>
<dbReference type="InterPro" id="IPR007694">
    <property type="entry name" value="DNA_helicase_DnaB-like_C"/>
</dbReference>
<evidence type="ECO:0000256" key="7">
    <source>
        <dbReference type="ARBA" id="ARBA00022840"/>
    </source>
</evidence>
<evidence type="ECO:0000313" key="13">
    <source>
        <dbReference type="EMBL" id="CAI8003144.1"/>
    </source>
</evidence>